<protein>
    <submittedName>
        <fullName evidence="1">Uncharacterized protein</fullName>
    </submittedName>
</protein>
<proteinExistence type="predicted"/>
<sequence>MKTCKRYYLGHKGNTFTRVKYAMQCSTLSILKKTKKILQELGFKLVKEEKDKFKHTFLTFSSFLIILSIGKSNTQKLTHPRVGSHLGFKVSKKTLHKLSTCKYNSMIVEKPDETSFFIELPCGEVLEFSG</sequence>
<dbReference type="EMBL" id="MN740008">
    <property type="protein sequence ID" value="QHT83353.1"/>
    <property type="molecule type" value="Genomic_DNA"/>
</dbReference>
<organism evidence="1">
    <name type="scientific">viral metagenome</name>
    <dbReference type="NCBI Taxonomy" id="1070528"/>
    <lineage>
        <taxon>unclassified sequences</taxon>
        <taxon>metagenomes</taxon>
        <taxon>organismal metagenomes</taxon>
    </lineage>
</organism>
<evidence type="ECO:0000313" key="1">
    <source>
        <dbReference type="EMBL" id="QHT83353.1"/>
    </source>
</evidence>
<dbReference type="AlphaFoldDB" id="A0A6C0HU12"/>
<reference evidence="1" key="1">
    <citation type="journal article" date="2020" name="Nature">
        <title>Giant virus diversity and host interactions through global metagenomics.</title>
        <authorList>
            <person name="Schulz F."/>
            <person name="Roux S."/>
            <person name="Paez-Espino D."/>
            <person name="Jungbluth S."/>
            <person name="Walsh D.A."/>
            <person name="Denef V.J."/>
            <person name="McMahon K.D."/>
            <person name="Konstantinidis K.T."/>
            <person name="Eloe-Fadrosh E.A."/>
            <person name="Kyrpides N.C."/>
            <person name="Woyke T."/>
        </authorList>
    </citation>
    <scope>NUCLEOTIDE SEQUENCE</scope>
    <source>
        <strain evidence="1">GVMAG-M-3300023184-167</strain>
    </source>
</reference>
<accession>A0A6C0HU12</accession>
<name>A0A6C0HU12_9ZZZZ</name>